<protein>
    <submittedName>
        <fullName evidence="4">Sigma-70 region 4 type 2</fullName>
    </submittedName>
</protein>
<dbReference type="eggNOG" id="COG1595">
    <property type="taxonomic scope" value="Bacteria"/>
</dbReference>
<dbReference type="Pfam" id="PF13490">
    <property type="entry name" value="zf-HC2"/>
    <property type="match status" value="1"/>
</dbReference>
<sequence length="450" mass="45341">MTALETRAARPRAVDEALRSMREAAVAAGRQDGPGAPGTADPDVLRTALATLPHDDQQLLWDVHVHGRGVEAIAQERALHARAVQHRLRRAEERLATGFAAAHARSCAPGCLDTRSALQDYVRHRLATRRREALENHLFSCEDCMRAFIDIRQAAWALRDAAPALLAGVVGLAAAAPVVIGVGGAASSGVGAFAWLGSAGVGAGAAWEWLTRGFRQLGRSGTVGVASGAAVVAVAAVAVAVAGGGEPAPPGADEPAPPAAEAPAQAPAPAPAAPAPSTPEAPVPEPSDLPSDEPAAEPSRAPAPAPEPAPAREPATPSSDPAPEPTPDRTPGPAVVPPPAPEPAPSPTPSAAPGPTPTPTPSPDPTPETPAVAQVTLEVRGVGVFRVVARGDGAEITAVTGTARTLVTRGGDGTWYVRTLGIRDGSVVVDVTGPPGTQPSAALVSVLAPR</sequence>
<feature type="transmembrane region" description="Helical" evidence="2">
    <location>
        <begin position="161"/>
        <end position="186"/>
    </location>
</feature>
<dbReference type="KEGG" id="iva:Isova_2935"/>
<feature type="region of interest" description="Disordered" evidence="1">
    <location>
        <begin position="246"/>
        <end position="369"/>
    </location>
</feature>
<gene>
    <name evidence="4" type="ordered locus">Isova_2935</name>
</gene>
<evidence type="ECO:0000256" key="2">
    <source>
        <dbReference type="SAM" id="Phobius"/>
    </source>
</evidence>
<feature type="transmembrane region" description="Helical" evidence="2">
    <location>
        <begin position="222"/>
        <end position="243"/>
    </location>
</feature>
<dbReference type="EMBL" id="CP002810">
    <property type="protein sequence ID" value="AEG45619.1"/>
    <property type="molecule type" value="Genomic_DNA"/>
</dbReference>
<dbReference type="HOGENOM" id="CLU_608040_0_0_11"/>
<evidence type="ECO:0000256" key="1">
    <source>
        <dbReference type="SAM" id="MobiDB-lite"/>
    </source>
</evidence>
<accession>F6FW75</accession>
<dbReference type="Proteomes" id="UP000009236">
    <property type="component" value="Chromosome"/>
</dbReference>
<dbReference type="InterPro" id="IPR027383">
    <property type="entry name" value="Znf_put"/>
</dbReference>
<feature type="compositionally biased region" description="Pro residues" evidence="1">
    <location>
        <begin position="247"/>
        <end position="287"/>
    </location>
</feature>
<keyword evidence="2" id="KW-0472">Membrane</keyword>
<name>F6FW75_ISOV2</name>
<evidence type="ECO:0000313" key="4">
    <source>
        <dbReference type="EMBL" id="AEG45619.1"/>
    </source>
</evidence>
<organism evidence="5">
    <name type="scientific">Isoptericola variabilis (strain 225)</name>
    <dbReference type="NCBI Taxonomy" id="743718"/>
    <lineage>
        <taxon>Bacteria</taxon>
        <taxon>Bacillati</taxon>
        <taxon>Actinomycetota</taxon>
        <taxon>Actinomycetes</taxon>
        <taxon>Micrococcales</taxon>
        <taxon>Promicromonosporaceae</taxon>
        <taxon>Isoptericola</taxon>
    </lineage>
</organism>
<feature type="transmembrane region" description="Helical" evidence="2">
    <location>
        <begin position="192"/>
        <end position="210"/>
    </location>
</feature>
<keyword evidence="2" id="KW-1133">Transmembrane helix</keyword>
<feature type="compositionally biased region" description="Pro residues" evidence="1">
    <location>
        <begin position="301"/>
        <end position="311"/>
    </location>
</feature>
<reference evidence="4 5" key="1">
    <citation type="submission" date="2011-05" db="EMBL/GenBank/DDBJ databases">
        <title>Complete sequence of Isoptericola variabilis 225.</title>
        <authorList>
            <consortium name="US DOE Joint Genome Institute"/>
            <person name="Lucas S."/>
            <person name="Han J."/>
            <person name="Lapidus A."/>
            <person name="Cheng J.-F."/>
            <person name="Goodwin L."/>
            <person name="Pitluck S."/>
            <person name="Peters L."/>
            <person name="Mikhailova N."/>
            <person name="Zeytun A."/>
            <person name="Han C."/>
            <person name="Tapia R."/>
            <person name="Land M."/>
            <person name="Hauser L."/>
            <person name="Kyrpides N."/>
            <person name="Ivanova N."/>
            <person name="Pagani I."/>
            <person name="Siebers A."/>
            <person name="Allgaier M."/>
            <person name="Thelen M."/>
            <person name="Hugenholtz P."/>
            <person name="Gladden J."/>
            <person name="Woyke T."/>
        </authorList>
    </citation>
    <scope>NUCLEOTIDE SEQUENCE [LARGE SCALE GENOMIC DNA]</scope>
    <source>
        <strain evidence="5">225</strain>
    </source>
</reference>
<dbReference type="InterPro" id="IPR013324">
    <property type="entry name" value="RNA_pol_sigma_r3/r4-like"/>
</dbReference>
<dbReference type="STRING" id="743718.Isova_2935"/>
<dbReference type="PANTHER" id="PTHR48148:SF3">
    <property type="entry name" value="KERATINOCYTE PROLINE-RICH PROTEIN"/>
    <property type="match status" value="1"/>
</dbReference>
<keyword evidence="2" id="KW-0812">Transmembrane</keyword>
<dbReference type="SUPFAM" id="SSF88659">
    <property type="entry name" value="Sigma3 and sigma4 domains of RNA polymerase sigma factors"/>
    <property type="match status" value="1"/>
</dbReference>
<evidence type="ECO:0000313" key="5">
    <source>
        <dbReference type="Proteomes" id="UP000009236"/>
    </source>
</evidence>
<feature type="domain" description="Putative zinc-finger" evidence="3">
    <location>
        <begin position="111"/>
        <end position="144"/>
    </location>
</feature>
<dbReference type="PANTHER" id="PTHR48148">
    <property type="entry name" value="KERATINOCYTE PROLINE-RICH PROTEIN"/>
    <property type="match status" value="1"/>
</dbReference>
<proteinExistence type="predicted"/>
<evidence type="ECO:0000259" key="3">
    <source>
        <dbReference type="Pfam" id="PF13490"/>
    </source>
</evidence>
<dbReference type="InterPro" id="IPR036388">
    <property type="entry name" value="WH-like_DNA-bd_sf"/>
</dbReference>
<dbReference type="AlphaFoldDB" id="F6FW75"/>
<keyword evidence="5" id="KW-1185">Reference proteome</keyword>
<feature type="compositionally biased region" description="Pro residues" evidence="1">
    <location>
        <begin position="320"/>
        <end position="368"/>
    </location>
</feature>
<dbReference type="Gene3D" id="1.10.10.10">
    <property type="entry name" value="Winged helix-like DNA-binding domain superfamily/Winged helix DNA-binding domain"/>
    <property type="match status" value="1"/>
</dbReference>